<feature type="compositionally biased region" description="Acidic residues" evidence="7">
    <location>
        <begin position="464"/>
        <end position="477"/>
    </location>
</feature>
<dbReference type="EMBL" id="CAXITT010000243">
    <property type="protein sequence ID" value="CAL1536946.1"/>
    <property type="molecule type" value="Genomic_DNA"/>
</dbReference>
<dbReference type="SUPFAM" id="SSF75689">
    <property type="entry name" value="Zinc-binding domain of translation initiation factor 2 beta"/>
    <property type="match status" value="1"/>
</dbReference>
<feature type="domain" description="W2" evidence="8">
    <location>
        <begin position="255"/>
        <end position="416"/>
    </location>
</feature>
<feature type="region of interest" description="Disordered" evidence="7">
    <location>
        <begin position="440"/>
        <end position="477"/>
    </location>
</feature>
<dbReference type="Gene3D" id="3.30.30.170">
    <property type="match status" value="1"/>
</dbReference>
<keyword evidence="6" id="KW-0342">GTP-binding</keyword>
<dbReference type="FunFam" id="2.20.25.350:FF:000001">
    <property type="entry name" value="Eukaryotic translation initiation factor 5"/>
    <property type="match status" value="1"/>
</dbReference>
<feature type="compositionally biased region" description="Basic and acidic residues" evidence="7">
    <location>
        <begin position="167"/>
        <end position="177"/>
    </location>
</feature>
<comment type="similarity">
    <text evidence="1">Belongs to the eIF-2-beta/eIF-5 family.</text>
</comment>
<feature type="compositionally biased region" description="Polar residues" evidence="7">
    <location>
        <begin position="445"/>
        <end position="454"/>
    </location>
</feature>
<dbReference type="PANTHER" id="PTHR23001:SF7">
    <property type="entry name" value="EUKARYOTIC TRANSLATION INITIATION FACTOR 5"/>
    <property type="match status" value="1"/>
</dbReference>
<dbReference type="SMART" id="SM00515">
    <property type="entry name" value="eIF5C"/>
    <property type="match status" value="1"/>
</dbReference>
<accession>A0AAV2HS45</accession>
<feature type="region of interest" description="Disordered" evidence="7">
    <location>
        <begin position="140"/>
        <end position="189"/>
    </location>
</feature>
<evidence type="ECO:0000259" key="8">
    <source>
        <dbReference type="PROSITE" id="PS51363"/>
    </source>
</evidence>
<dbReference type="CDD" id="cd11561">
    <property type="entry name" value="W2_eIF5"/>
    <property type="match status" value="1"/>
</dbReference>
<feature type="compositionally biased region" description="Basic residues" evidence="7">
    <location>
        <begin position="157"/>
        <end position="166"/>
    </location>
</feature>
<evidence type="ECO:0000313" key="9">
    <source>
        <dbReference type="EMBL" id="CAL1536946.1"/>
    </source>
</evidence>
<evidence type="ECO:0000256" key="1">
    <source>
        <dbReference type="ARBA" id="ARBA00010397"/>
    </source>
</evidence>
<feature type="compositionally biased region" description="Polar residues" evidence="7">
    <location>
        <begin position="179"/>
        <end position="188"/>
    </location>
</feature>
<keyword evidence="10" id="KW-1185">Reference proteome</keyword>
<evidence type="ECO:0000313" key="10">
    <source>
        <dbReference type="Proteomes" id="UP001497497"/>
    </source>
</evidence>
<dbReference type="Gene3D" id="1.25.40.180">
    <property type="match status" value="1"/>
</dbReference>
<dbReference type="Gene3D" id="2.20.25.350">
    <property type="match status" value="1"/>
</dbReference>
<organism evidence="9 10">
    <name type="scientific">Lymnaea stagnalis</name>
    <name type="common">Great pond snail</name>
    <name type="synonym">Helix stagnalis</name>
    <dbReference type="NCBI Taxonomy" id="6523"/>
    <lineage>
        <taxon>Eukaryota</taxon>
        <taxon>Metazoa</taxon>
        <taxon>Spiralia</taxon>
        <taxon>Lophotrochozoa</taxon>
        <taxon>Mollusca</taxon>
        <taxon>Gastropoda</taxon>
        <taxon>Heterobranchia</taxon>
        <taxon>Euthyneura</taxon>
        <taxon>Panpulmonata</taxon>
        <taxon>Hygrophila</taxon>
        <taxon>Lymnaeoidea</taxon>
        <taxon>Lymnaeidae</taxon>
        <taxon>Lymnaea</taxon>
    </lineage>
</organism>
<dbReference type="PROSITE" id="PS51363">
    <property type="entry name" value="W2"/>
    <property type="match status" value="1"/>
</dbReference>
<dbReference type="GO" id="GO:0003743">
    <property type="term" value="F:translation initiation factor activity"/>
    <property type="evidence" value="ECO:0007669"/>
    <property type="project" value="UniProtKB-KW"/>
</dbReference>
<evidence type="ECO:0000256" key="3">
    <source>
        <dbReference type="ARBA" id="ARBA00022540"/>
    </source>
</evidence>
<name>A0AAV2HS45_LYMST</name>
<evidence type="ECO:0000256" key="4">
    <source>
        <dbReference type="ARBA" id="ARBA00022741"/>
    </source>
</evidence>
<dbReference type="InterPro" id="IPR045196">
    <property type="entry name" value="IF2/IF5"/>
</dbReference>
<dbReference type="GO" id="GO:0001732">
    <property type="term" value="P:formation of cytoplasmic translation initiation complex"/>
    <property type="evidence" value="ECO:0007669"/>
    <property type="project" value="TreeGrafter"/>
</dbReference>
<comment type="caution">
    <text evidence="9">The sequence shown here is derived from an EMBL/GenBank/DDBJ whole genome shotgun (WGS) entry which is preliminary data.</text>
</comment>
<dbReference type="Proteomes" id="UP001497497">
    <property type="component" value="Unassembled WGS sequence"/>
</dbReference>
<dbReference type="GO" id="GO:0071074">
    <property type="term" value="F:eukaryotic initiation factor eIF2 binding"/>
    <property type="evidence" value="ECO:0007669"/>
    <property type="project" value="TreeGrafter"/>
</dbReference>
<gene>
    <name evidence="9" type="ORF">GSLYS_00010859001</name>
</gene>
<dbReference type="InterPro" id="IPR016024">
    <property type="entry name" value="ARM-type_fold"/>
</dbReference>
<reference evidence="9 10" key="1">
    <citation type="submission" date="2024-04" db="EMBL/GenBank/DDBJ databases">
        <authorList>
            <consortium name="Genoscope - CEA"/>
            <person name="William W."/>
        </authorList>
    </citation>
    <scope>NUCLEOTIDE SEQUENCE [LARGE SCALE GENOMIC DNA]</scope>
</reference>
<keyword evidence="4" id="KW-0547">Nucleotide-binding</keyword>
<dbReference type="SUPFAM" id="SSF100966">
    <property type="entry name" value="Translation initiation factor 2 beta, aIF2beta, N-terminal domain"/>
    <property type="match status" value="1"/>
</dbReference>
<dbReference type="GO" id="GO:0005525">
    <property type="term" value="F:GTP binding"/>
    <property type="evidence" value="ECO:0007669"/>
    <property type="project" value="UniProtKB-KW"/>
</dbReference>
<dbReference type="PANTHER" id="PTHR23001">
    <property type="entry name" value="EUKARYOTIC TRANSLATION INITIATION FACTOR"/>
    <property type="match status" value="1"/>
</dbReference>
<proteinExistence type="inferred from homology"/>
<dbReference type="AlphaFoldDB" id="A0AAV2HS45"/>
<dbReference type="Pfam" id="PF02020">
    <property type="entry name" value="W2"/>
    <property type="match status" value="1"/>
</dbReference>
<dbReference type="GO" id="GO:0005829">
    <property type="term" value="C:cytosol"/>
    <property type="evidence" value="ECO:0007669"/>
    <property type="project" value="TreeGrafter"/>
</dbReference>
<dbReference type="Pfam" id="PF01873">
    <property type="entry name" value="eIF-5_eIF-2B"/>
    <property type="match status" value="1"/>
</dbReference>
<dbReference type="InterPro" id="IPR003307">
    <property type="entry name" value="W2_domain"/>
</dbReference>
<sequence length="477" mass="53681">MSFNIDRSNTDPFYRYKMPRLIAKVEGKGNGIKTVIVNMTEVAKALSRPPTYPTKFFGCELGAQTQFDSKNDRYIVNGSHTDEKLQTLLDGFIKKFVLCPECSNPETNLVVQVKRGTIMQRCIACGYNGSVDMRHKLTTFILKNPPDQDPNAATPSKGKRGKKEKGCKKDEDEKDGTSPEATPTTAQEQMAAMRESGNMMNLLPPTVGVFKRELSAKGEEDDDDWGDDFTEEAIKQRMEELSDAAKGLAFTDDLEKSAEDRLNMIYELIKIKKDDDELTKQAAIKEIFSEAERLEVKEKVPLVLVELLLNEKVLVQLQKYKGLFLKFCVQNQKAQKALLGGLEILLAKEYPELVPKTSHILKVLYDLDILEEAVILEWGKKPTKKYVSKEESTQILKEAQAFVKWLEEAEEETDEDDENDENEEDVEIIYSNTQKVGEITVEPVKSTTANSTPAINGGKKPVAADDDDEDDIDIDDI</sequence>
<dbReference type="InterPro" id="IPR002735">
    <property type="entry name" value="Transl_init_fac_IF2/IF5_dom"/>
</dbReference>
<dbReference type="GO" id="GO:0005092">
    <property type="term" value="F:GDP-dissociation inhibitor activity"/>
    <property type="evidence" value="ECO:0007669"/>
    <property type="project" value="TreeGrafter"/>
</dbReference>
<dbReference type="SUPFAM" id="SSF48371">
    <property type="entry name" value="ARM repeat"/>
    <property type="match status" value="1"/>
</dbReference>
<evidence type="ECO:0000256" key="2">
    <source>
        <dbReference type="ARBA" id="ARBA00018059"/>
    </source>
</evidence>
<dbReference type="InterPro" id="IPR016190">
    <property type="entry name" value="Transl_init_fac_IF2/IF5_Zn-bd"/>
</dbReference>
<keyword evidence="3" id="KW-0396">Initiation factor</keyword>
<protein>
    <recommendedName>
        <fullName evidence="2">Eukaryotic translation initiation factor 5</fullName>
    </recommendedName>
</protein>
<dbReference type="InterPro" id="IPR016189">
    <property type="entry name" value="Transl_init_fac_IF2/IF5_N"/>
</dbReference>
<dbReference type="SMART" id="SM00653">
    <property type="entry name" value="eIF2B_5"/>
    <property type="match status" value="1"/>
</dbReference>
<keyword evidence="5" id="KW-0648">Protein biosynthesis</keyword>
<evidence type="ECO:0000256" key="7">
    <source>
        <dbReference type="SAM" id="MobiDB-lite"/>
    </source>
</evidence>
<evidence type="ECO:0000256" key="5">
    <source>
        <dbReference type="ARBA" id="ARBA00022917"/>
    </source>
</evidence>
<dbReference type="FunFam" id="3.30.30.170:FF:000002">
    <property type="entry name" value="Eukaryotic translation initiation factor 5"/>
    <property type="match status" value="1"/>
</dbReference>
<evidence type="ECO:0000256" key="6">
    <source>
        <dbReference type="ARBA" id="ARBA00023134"/>
    </source>
</evidence>